<protein>
    <submittedName>
        <fullName evidence="2">Uncharacterized protein</fullName>
    </submittedName>
</protein>
<feature type="transmembrane region" description="Helical" evidence="1">
    <location>
        <begin position="45"/>
        <end position="65"/>
    </location>
</feature>
<comment type="caution">
    <text evidence="2">The sequence shown here is derived from an EMBL/GenBank/DDBJ whole genome shotgun (WGS) entry which is preliminary data.</text>
</comment>
<keyword evidence="3" id="KW-1185">Reference proteome</keyword>
<proteinExistence type="predicted"/>
<dbReference type="InterPro" id="IPR045385">
    <property type="entry name" value="DUF6526"/>
</dbReference>
<organism evidence="2 3">
    <name type="scientific">Paenibacillus ginsengarvi</name>
    <dbReference type="NCBI Taxonomy" id="400777"/>
    <lineage>
        <taxon>Bacteria</taxon>
        <taxon>Bacillati</taxon>
        <taxon>Bacillota</taxon>
        <taxon>Bacilli</taxon>
        <taxon>Bacillales</taxon>
        <taxon>Paenibacillaceae</taxon>
        <taxon>Paenibacillus</taxon>
    </lineage>
</organism>
<dbReference type="Pfam" id="PF20136">
    <property type="entry name" value="DUF6526"/>
    <property type="match status" value="1"/>
</dbReference>
<name>A0A3B0B7X8_9BACL</name>
<dbReference type="EMBL" id="RBAH01000032">
    <property type="protein sequence ID" value="RKN70115.1"/>
    <property type="molecule type" value="Genomic_DNA"/>
</dbReference>
<keyword evidence="1" id="KW-0812">Transmembrane</keyword>
<keyword evidence="1" id="KW-1133">Transmembrane helix</keyword>
<sequence>MDVQNYGNHKRLHPPYHFGLSILTLAVLIGSIVNAVIAFRSGEGRLAACLLVGVGVALVFLLVFVRTYALKAQDRALQTEVQLRHYMLTGKPIDSRLGVLQLVALRFASDEELAELCRRAAEEQLSPDAIKRSIKTWRPDQYRI</sequence>
<accession>A0A3B0B7X8</accession>
<dbReference type="OrthoDB" id="765463at2"/>
<evidence type="ECO:0000313" key="3">
    <source>
        <dbReference type="Proteomes" id="UP000282311"/>
    </source>
</evidence>
<keyword evidence="1" id="KW-0472">Membrane</keyword>
<gene>
    <name evidence="2" type="ORF">D7M11_30665</name>
</gene>
<dbReference type="Proteomes" id="UP000282311">
    <property type="component" value="Unassembled WGS sequence"/>
</dbReference>
<evidence type="ECO:0000256" key="1">
    <source>
        <dbReference type="SAM" id="Phobius"/>
    </source>
</evidence>
<dbReference type="RefSeq" id="WP_120751094.1">
    <property type="nucleotide sequence ID" value="NZ_RBAH01000032.1"/>
</dbReference>
<evidence type="ECO:0000313" key="2">
    <source>
        <dbReference type="EMBL" id="RKN70115.1"/>
    </source>
</evidence>
<dbReference type="AlphaFoldDB" id="A0A3B0B7X8"/>
<feature type="transmembrane region" description="Helical" evidence="1">
    <location>
        <begin position="20"/>
        <end position="39"/>
    </location>
</feature>
<reference evidence="2 3" key="1">
    <citation type="journal article" date="2007" name="Int. J. Syst. Evol. Microbiol.">
        <title>Paenibacillus ginsengarvi sp. nov., isolated from soil from ginseng cultivation.</title>
        <authorList>
            <person name="Yoon M.H."/>
            <person name="Ten L.N."/>
            <person name="Im W.T."/>
        </authorList>
    </citation>
    <scope>NUCLEOTIDE SEQUENCE [LARGE SCALE GENOMIC DNA]</scope>
    <source>
        <strain evidence="2 3">KCTC 13059</strain>
    </source>
</reference>